<dbReference type="PANTHER" id="PTHR30055">
    <property type="entry name" value="HTH-TYPE TRANSCRIPTIONAL REGULATOR RUTR"/>
    <property type="match status" value="1"/>
</dbReference>
<evidence type="ECO:0000313" key="4">
    <source>
        <dbReference type="EMBL" id="RLP79870.1"/>
    </source>
</evidence>
<dbReference type="InterPro" id="IPR050109">
    <property type="entry name" value="HTH-type_TetR-like_transc_reg"/>
</dbReference>
<dbReference type="SUPFAM" id="SSF48498">
    <property type="entry name" value="Tetracyclin repressor-like, C-terminal domain"/>
    <property type="match status" value="1"/>
</dbReference>
<feature type="DNA-binding region" description="H-T-H motif" evidence="2">
    <location>
        <begin position="51"/>
        <end position="70"/>
    </location>
</feature>
<name>A0A3L7AJH6_9MICO</name>
<dbReference type="Pfam" id="PF00440">
    <property type="entry name" value="TetR_N"/>
    <property type="match status" value="1"/>
</dbReference>
<dbReference type="PROSITE" id="PS50977">
    <property type="entry name" value="HTH_TETR_2"/>
    <property type="match status" value="1"/>
</dbReference>
<proteinExistence type="predicted"/>
<evidence type="ECO:0000256" key="2">
    <source>
        <dbReference type="PROSITE-ProRule" id="PRU00335"/>
    </source>
</evidence>
<dbReference type="EMBL" id="RCUY01000014">
    <property type="protein sequence ID" value="RLP79870.1"/>
    <property type="molecule type" value="Genomic_DNA"/>
</dbReference>
<evidence type="ECO:0000256" key="1">
    <source>
        <dbReference type="ARBA" id="ARBA00023125"/>
    </source>
</evidence>
<comment type="caution">
    <text evidence="4">The sequence shown here is derived from an EMBL/GenBank/DDBJ whole genome shotgun (WGS) entry which is preliminary data.</text>
</comment>
<dbReference type="PANTHER" id="PTHR30055:SF200">
    <property type="entry name" value="HTH-TYPE TRANSCRIPTIONAL REPRESSOR BDCR"/>
    <property type="match status" value="1"/>
</dbReference>
<keyword evidence="1 2" id="KW-0238">DNA-binding</keyword>
<accession>A0A3L7AJH6</accession>
<protein>
    <submittedName>
        <fullName evidence="4">TetR/AcrR family transcriptional regulator</fullName>
    </submittedName>
</protein>
<gene>
    <name evidence="4" type="ORF">D9V34_15110</name>
</gene>
<dbReference type="Gene3D" id="1.10.357.10">
    <property type="entry name" value="Tetracycline Repressor, domain 2"/>
    <property type="match status" value="1"/>
</dbReference>
<keyword evidence="5" id="KW-1185">Reference proteome</keyword>
<reference evidence="4 5" key="1">
    <citation type="submission" date="2018-10" db="EMBL/GenBank/DDBJ databases">
        <authorList>
            <person name="Li J."/>
        </authorList>
    </citation>
    <scope>NUCLEOTIDE SEQUENCE [LARGE SCALE GENOMIC DNA]</scope>
    <source>
        <strain evidence="4 5">JCM 11654</strain>
    </source>
</reference>
<dbReference type="PRINTS" id="PR00455">
    <property type="entry name" value="HTHTETR"/>
</dbReference>
<dbReference type="GO" id="GO:0000976">
    <property type="term" value="F:transcription cis-regulatory region binding"/>
    <property type="evidence" value="ECO:0007669"/>
    <property type="project" value="TreeGrafter"/>
</dbReference>
<dbReference type="InterPro" id="IPR009057">
    <property type="entry name" value="Homeodomain-like_sf"/>
</dbReference>
<dbReference type="SUPFAM" id="SSF46689">
    <property type="entry name" value="Homeodomain-like"/>
    <property type="match status" value="1"/>
</dbReference>
<dbReference type="AlphaFoldDB" id="A0A3L7AJH6"/>
<dbReference type="OrthoDB" id="4214267at2"/>
<dbReference type="GO" id="GO:0003700">
    <property type="term" value="F:DNA-binding transcription factor activity"/>
    <property type="evidence" value="ECO:0007669"/>
    <property type="project" value="TreeGrafter"/>
</dbReference>
<evidence type="ECO:0000259" key="3">
    <source>
        <dbReference type="PROSITE" id="PS50977"/>
    </source>
</evidence>
<evidence type="ECO:0000313" key="5">
    <source>
        <dbReference type="Proteomes" id="UP000269438"/>
    </source>
</evidence>
<feature type="domain" description="HTH tetR-type" evidence="3">
    <location>
        <begin position="28"/>
        <end position="88"/>
    </location>
</feature>
<dbReference type="InterPro" id="IPR001647">
    <property type="entry name" value="HTH_TetR"/>
</dbReference>
<sequence>MTQAQAQGTVVSESSVAQAETPGAPVRIGARQRILDAAGALFPALGYRAVSADRIIAAAGITKVTFYRHFPTKDDLIVAYLDAESARAQESVARLFAPDGASAATAGLEELPVRIVTAEQAELFLSGFARVIGVESCRPGFRGCVFLNAAAEYAEPEHPIRRAVLTHRDWLLGTLADAVRALGIAPAEPVARQLLMLRDGAMFAGYLDTPEQIETQLRTAGRAILRAAA</sequence>
<organism evidence="4 5">
    <name type="scientific">Mycetocola lacteus</name>
    <dbReference type="NCBI Taxonomy" id="76637"/>
    <lineage>
        <taxon>Bacteria</taxon>
        <taxon>Bacillati</taxon>
        <taxon>Actinomycetota</taxon>
        <taxon>Actinomycetes</taxon>
        <taxon>Micrococcales</taxon>
        <taxon>Microbacteriaceae</taxon>
        <taxon>Mycetocola</taxon>
    </lineage>
</organism>
<dbReference type="Proteomes" id="UP000269438">
    <property type="component" value="Unassembled WGS sequence"/>
</dbReference>
<dbReference type="RefSeq" id="WP_121689312.1">
    <property type="nucleotide sequence ID" value="NZ_RCUY01000014.1"/>
</dbReference>
<dbReference type="InterPro" id="IPR036271">
    <property type="entry name" value="Tet_transcr_reg_TetR-rel_C_sf"/>
</dbReference>